<dbReference type="AlphaFoldDB" id="A0A9X2D756"/>
<dbReference type="EMBL" id="JAMOIL010000010">
    <property type="protein sequence ID" value="MCM0620517.1"/>
    <property type="molecule type" value="Genomic_DNA"/>
</dbReference>
<dbReference type="Proteomes" id="UP001139485">
    <property type="component" value="Unassembled WGS sequence"/>
</dbReference>
<organism evidence="6 7">
    <name type="scientific">Nocardioides bruguierae</name>
    <dbReference type="NCBI Taxonomy" id="2945102"/>
    <lineage>
        <taxon>Bacteria</taxon>
        <taxon>Bacillati</taxon>
        <taxon>Actinomycetota</taxon>
        <taxon>Actinomycetes</taxon>
        <taxon>Propionibacteriales</taxon>
        <taxon>Nocardioidaceae</taxon>
        <taxon>Nocardioides</taxon>
    </lineage>
</organism>
<dbReference type="SUPFAM" id="SSF46689">
    <property type="entry name" value="Homeodomain-like"/>
    <property type="match status" value="1"/>
</dbReference>
<comment type="caution">
    <text evidence="6">The sequence shown here is derived from an EMBL/GenBank/DDBJ whole genome shotgun (WGS) entry which is preliminary data.</text>
</comment>
<dbReference type="RefSeq" id="WP_250827115.1">
    <property type="nucleotide sequence ID" value="NZ_JAMOIL010000010.1"/>
</dbReference>
<dbReference type="Gene3D" id="1.10.357.10">
    <property type="entry name" value="Tetracycline Repressor, domain 2"/>
    <property type="match status" value="1"/>
</dbReference>
<keyword evidence="7" id="KW-1185">Reference proteome</keyword>
<name>A0A9X2D756_9ACTN</name>
<dbReference type="InterPro" id="IPR036271">
    <property type="entry name" value="Tet_transcr_reg_TetR-rel_C_sf"/>
</dbReference>
<dbReference type="InterPro" id="IPR011075">
    <property type="entry name" value="TetR_C"/>
</dbReference>
<dbReference type="InterPro" id="IPR001647">
    <property type="entry name" value="HTH_TetR"/>
</dbReference>
<reference evidence="6" key="1">
    <citation type="submission" date="2022-05" db="EMBL/GenBank/DDBJ databases">
        <authorList>
            <person name="Tuo L."/>
        </authorList>
    </citation>
    <scope>NUCLEOTIDE SEQUENCE</scope>
    <source>
        <strain evidence="6">BSK12Z-4</strain>
    </source>
</reference>
<dbReference type="PRINTS" id="PR00455">
    <property type="entry name" value="HTHTETR"/>
</dbReference>
<dbReference type="Pfam" id="PF00440">
    <property type="entry name" value="TetR_N"/>
    <property type="match status" value="1"/>
</dbReference>
<gene>
    <name evidence="6" type="ORF">M8330_09445</name>
</gene>
<proteinExistence type="predicted"/>
<evidence type="ECO:0000256" key="3">
    <source>
        <dbReference type="ARBA" id="ARBA00023163"/>
    </source>
</evidence>
<dbReference type="PANTHER" id="PTHR30055:SF148">
    <property type="entry name" value="TETR-FAMILY TRANSCRIPTIONAL REGULATOR"/>
    <property type="match status" value="1"/>
</dbReference>
<evidence type="ECO:0000313" key="7">
    <source>
        <dbReference type="Proteomes" id="UP001139485"/>
    </source>
</evidence>
<evidence type="ECO:0000256" key="1">
    <source>
        <dbReference type="ARBA" id="ARBA00023015"/>
    </source>
</evidence>
<dbReference type="SUPFAM" id="SSF48498">
    <property type="entry name" value="Tetracyclin repressor-like, C-terminal domain"/>
    <property type="match status" value="1"/>
</dbReference>
<feature type="domain" description="HTH tetR-type" evidence="5">
    <location>
        <begin position="17"/>
        <end position="77"/>
    </location>
</feature>
<evidence type="ECO:0000256" key="4">
    <source>
        <dbReference type="PROSITE-ProRule" id="PRU00335"/>
    </source>
</evidence>
<dbReference type="PROSITE" id="PS50977">
    <property type="entry name" value="HTH_TETR_2"/>
    <property type="match status" value="1"/>
</dbReference>
<accession>A0A9X2D756</accession>
<dbReference type="Pfam" id="PF16859">
    <property type="entry name" value="TetR_C_11"/>
    <property type="match status" value="1"/>
</dbReference>
<dbReference type="GO" id="GO:0003700">
    <property type="term" value="F:DNA-binding transcription factor activity"/>
    <property type="evidence" value="ECO:0007669"/>
    <property type="project" value="TreeGrafter"/>
</dbReference>
<evidence type="ECO:0000259" key="5">
    <source>
        <dbReference type="PROSITE" id="PS50977"/>
    </source>
</evidence>
<sequence length="191" mass="20941">MQTPPSARPGRGRPRDAALDEKVLEATRTLVRDLGYHAVTMDRIAAAAGVGKASLYRRWPHRAAVITAAFTPELTTVPAIDTGDVDGDLLAHLHDTLGMLLLLGDPSVVASAIAEWGDEGQRHLGDLLRRRSEHGIEVVQRWREAGALSEGWRADLLMDSWSGYLLLRVLLDRCVPTEEELVSLVQQVPRG</sequence>
<keyword evidence="3" id="KW-0804">Transcription</keyword>
<dbReference type="InterPro" id="IPR050109">
    <property type="entry name" value="HTH-type_TetR-like_transc_reg"/>
</dbReference>
<evidence type="ECO:0000256" key="2">
    <source>
        <dbReference type="ARBA" id="ARBA00023125"/>
    </source>
</evidence>
<dbReference type="GO" id="GO:0000976">
    <property type="term" value="F:transcription cis-regulatory region binding"/>
    <property type="evidence" value="ECO:0007669"/>
    <property type="project" value="TreeGrafter"/>
</dbReference>
<keyword evidence="1" id="KW-0805">Transcription regulation</keyword>
<dbReference type="Gene3D" id="1.10.10.60">
    <property type="entry name" value="Homeodomain-like"/>
    <property type="match status" value="1"/>
</dbReference>
<keyword evidence="2 4" id="KW-0238">DNA-binding</keyword>
<protein>
    <submittedName>
        <fullName evidence="6">TetR/AcrR family transcriptional regulator</fullName>
    </submittedName>
</protein>
<evidence type="ECO:0000313" key="6">
    <source>
        <dbReference type="EMBL" id="MCM0620517.1"/>
    </source>
</evidence>
<dbReference type="PANTHER" id="PTHR30055">
    <property type="entry name" value="HTH-TYPE TRANSCRIPTIONAL REGULATOR RUTR"/>
    <property type="match status" value="1"/>
</dbReference>
<feature type="DNA-binding region" description="H-T-H motif" evidence="4">
    <location>
        <begin position="40"/>
        <end position="59"/>
    </location>
</feature>
<dbReference type="InterPro" id="IPR009057">
    <property type="entry name" value="Homeodomain-like_sf"/>
</dbReference>